<dbReference type="Gene3D" id="3.30.870.10">
    <property type="entry name" value="Endonuclease Chain A"/>
    <property type="match status" value="1"/>
</dbReference>
<reference evidence="4 5" key="1">
    <citation type="submission" date="2019-08" db="EMBL/GenBank/DDBJ databases">
        <title>In-depth cultivation of the pig gut microbiome towards novel bacterial diversity and tailored functional studies.</title>
        <authorList>
            <person name="Wylensek D."/>
            <person name="Hitch T.C.A."/>
            <person name="Clavel T."/>
        </authorList>
    </citation>
    <scope>NUCLEOTIDE SEQUENCE [LARGE SCALE GENOMIC DNA]</scope>
    <source>
        <strain evidence="4 5">WCA-470BD-2E</strain>
    </source>
</reference>
<dbReference type="CDD" id="cd18032">
    <property type="entry name" value="DEXHc_RE_I_III_res"/>
    <property type="match status" value="1"/>
</dbReference>
<feature type="domain" description="PLD phosphodiesterase" evidence="1">
    <location>
        <begin position="91"/>
        <end position="121"/>
    </location>
</feature>
<evidence type="ECO:0000259" key="2">
    <source>
        <dbReference type="PROSITE" id="PS51192"/>
    </source>
</evidence>
<dbReference type="Pfam" id="PF04851">
    <property type="entry name" value="ResIII"/>
    <property type="match status" value="1"/>
</dbReference>
<name>A0A844FQF5_9LACO</name>
<protein>
    <submittedName>
        <fullName evidence="4">DEAD/DEAH box helicase</fullName>
    </submittedName>
</protein>
<gene>
    <name evidence="4" type="ORF">FYJ61_08835</name>
</gene>
<dbReference type="CDD" id="cd18799">
    <property type="entry name" value="SF2_C_EcoAI-like"/>
    <property type="match status" value="1"/>
</dbReference>
<proteinExistence type="predicted"/>
<comment type="caution">
    <text evidence="4">The sequence shown here is derived from an EMBL/GenBank/DDBJ whole genome shotgun (WGS) entry which is preliminary data.</text>
</comment>
<dbReference type="InterPro" id="IPR058403">
    <property type="entry name" value="DUF8090"/>
</dbReference>
<dbReference type="CDD" id="cd09204">
    <property type="entry name" value="PLDc_N_DEXD_b2"/>
    <property type="match status" value="1"/>
</dbReference>
<sequence length="921" mass="104181">MNPTFSEPHLLTNRQAKIWQSLRQELYACRSFTWAVAFISADILPPFKLVMEELADKKVSGTIITGTYLAFNQPRVFQELLKIPNLKVLIAPGPLHAKGYLFDHGDYQTVIVGSANFTRSALLANQEWCLKVDSETNSSLVNQLKAEFADLQKDAVPLTPAWLADYEANWVPAPRADLRVTRETQKIIPNAMQTEALASLDQLLNNGAKKALVVSATGTGKTYLAAFAVKAYQPKRFLYLVHREEIARKALESFYRVIGGDKKDFALLTGTSHQEARYTFATIQTVSQDQFLAGKKADAYDYILIDEAHRSAAKSYQKIFGHFKPDFYLGLTATPERMDQQDVFALFDYNLAYEIRLPDALRNNMLTPFHYIGIRDYEVDGEVIDDTSQLSQLASSDRVRYILKEMDYYGYDGDRPCGLVFCSRQDEAKELAHEFTKLGQPAQALTNQDSPAKRQAAIKKLESGALHYLITVDLFNEGVDIPALNQIVMLRNTQSATVFIQQLGRGLRLFPGQDFVTVLDFIGNYQNNYLIPLALSGKRISRDQLKYQLRTVSFAGLSTINFSQIAAEEILHSLDQVKLDSLKELREAYKEKKKQLGRTPLLYDYRDKYSPLLWIENGRLPHYGAFLSKMGEKVTLSSLESKILSFVTKELAPGQRPHELLLLKALLASKEGSISDSDFHRLLRDHGCYDSAELEESVKKVLSLDFFDVKVGKTTQKEKYGNTSLVSHETSWILSPALASGSPDFKKLVSDAIQTGLYLARDTSPQDQFTLYHYYDRKDVCRLLNWPLDVSRPMYGYRLSGDVCPIFITYKKEDTEQRNSRYDNQASGQVLTWYTRSPRHLTSPEVVGLLRGVENGAQVTKLPIFVKRSDAYGKRFCYLGLAKIVPDSVAEVTLKGKSTVKMDLQLVTPLLAEQFEQLFED</sequence>
<dbReference type="AlphaFoldDB" id="A0A844FQF5"/>
<dbReference type="GO" id="GO:0006793">
    <property type="term" value="P:phosphorus metabolic process"/>
    <property type="evidence" value="ECO:0007669"/>
    <property type="project" value="UniProtKB-ARBA"/>
</dbReference>
<dbReference type="GO" id="GO:0016787">
    <property type="term" value="F:hydrolase activity"/>
    <property type="evidence" value="ECO:0007669"/>
    <property type="project" value="InterPro"/>
</dbReference>
<evidence type="ECO:0000259" key="3">
    <source>
        <dbReference type="PROSITE" id="PS51194"/>
    </source>
</evidence>
<dbReference type="Pfam" id="PF00271">
    <property type="entry name" value="Helicase_C"/>
    <property type="match status" value="1"/>
</dbReference>
<dbReference type="InterPro" id="IPR025202">
    <property type="entry name" value="PLD-like_dom"/>
</dbReference>
<dbReference type="PROSITE" id="PS51192">
    <property type="entry name" value="HELICASE_ATP_BIND_1"/>
    <property type="match status" value="1"/>
</dbReference>
<dbReference type="Pfam" id="PF13091">
    <property type="entry name" value="PLDc_2"/>
    <property type="match status" value="1"/>
</dbReference>
<dbReference type="SUPFAM" id="SSF56024">
    <property type="entry name" value="Phospholipase D/nuclease"/>
    <property type="match status" value="1"/>
</dbReference>
<dbReference type="PANTHER" id="PTHR47396:SF1">
    <property type="entry name" value="ATP-DEPENDENT HELICASE IRC3-RELATED"/>
    <property type="match status" value="1"/>
</dbReference>
<dbReference type="InterPro" id="IPR027417">
    <property type="entry name" value="P-loop_NTPase"/>
</dbReference>
<dbReference type="GO" id="GO:0005829">
    <property type="term" value="C:cytosol"/>
    <property type="evidence" value="ECO:0007669"/>
    <property type="project" value="TreeGrafter"/>
</dbReference>
<dbReference type="SMART" id="SM00490">
    <property type="entry name" value="HELICc"/>
    <property type="match status" value="1"/>
</dbReference>
<organism evidence="4 5">
    <name type="scientific">Lactobacillus equicursoris</name>
    <dbReference type="NCBI Taxonomy" id="420645"/>
    <lineage>
        <taxon>Bacteria</taxon>
        <taxon>Bacillati</taxon>
        <taxon>Bacillota</taxon>
        <taxon>Bacilli</taxon>
        <taxon>Lactobacillales</taxon>
        <taxon>Lactobacillaceae</taxon>
        <taxon>Lactobacillus</taxon>
    </lineage>
</organism>
<dbReference type="InterPro" id="IPR001650">
    <property type="entry name" value="Helicase_C-like"/>
</dbReference>
<keyword evidence="4" id="KW-0547">Nucleotide-binding</keyword>
<dbReference type="GO" id="GO:0005524">
    <property type="term" value="F:ATP binding"/>
    <property type="evidence" value="ECO:0007669"/>
    <property type="project" value="InterPro"/>
</dbReference>
<accession>A0A844FQF5</accession>
<dbReference type="GO" id="GO:0003677">
    <property type="term" value="F:DNA binding"/>
    <property type="evidence" value="ECO:0007669"/>
    <property type="project" value="InterPro"/>
</dbReference>
<feature type="domain" description="Helicase ATP-binding" evidence="2">
    <location>
        <begin position="202"/>
        <end position="353"/>
    </location>
</feature>
<dbReference type="Proteomes" id="UP000452141">
    <property type="component" value="Unassembled WGS sequence"/>
</dbReference>
<dbReference type="PANTHER" id="PTHR47396">
    <property type="entry name" value="TYPE I RESTRICTION ENZYME ECOKI R PROTEIN"/>
    <property type="match status" value="1"/>
</dbReference>
<dbReference type="SMART" id="SM00487">
    <property type="entry name" value="DEXDc"/>
    <property type="match status" value="1"/>
</dbReference>
<dbReference type="InterPro" id="IPR001736">
    <property type="entry name" value="PLipase_D/transphosphatidylase"/>
</dbReference>
<feature type="domain" description="Helicase C-terminal" evidence="3">
    <location>
        <begin position="405"/>
        <end position="553"/>
    </location>
</feature>
<dbReference type="EMBL" id="VUMW01000034">
    <property type="protein sequence ID" value="MST80539.1"/>
    <property type="molecule type" value="Genomic_DNA"/>
</dbReference>
<dbReference type="PROSITE" id="PS50035">
    <property type="entry name" value="PLD"/>
    <property type="match status" value="1"/>
</dbReference>
<dbReference type="Pfam" id="PF11907">
    <property type="entry name" value="DUF3427"/>
    <property type="match status" value="1"/>
</dbReference>
<evidence type="ECO:0000259" key="1">
    <source>
        <dbReference type="PROSITE" id="PS50035"/>
    </source>
</evidence>
<dbReference type="Pfam" id="PF26350">
    <property type="entry name" value="DUF8090"/>
    <property type="match status" value="1"/>
</dbReference>
<dbReference type="InterPro" id="IPR021835">
    <property type="entry name" value="DUF3427"/>
</dbReference>
<dbReference type="InterPro" id="IPR050742">
    <property type="entry name" value="Helicase_Restrict-Modif_Enz"/>
</dbReference>
<dbReference type="PROSITE" id="PS51194">
    <property type="entry name" value="HELICASE_CTER"/>
    <property type="match status" value="1"/>
</dbReference>
<dbReference type="RefSeq" id="WP_154487435.1">
    <property type="nucleotide sequence ID" value="NZ_VUMW01000034.1"/>
</dbReference>
<dbReference type="InterPro" id="IPR014001">
    <property type="entry name" value="Helicase_ATP-bd"/>
</dbReference>
<keyword evidence="4" id="KW-0067">ATP-binding</keyword>
<keyword evidence="4" id="KW-0347">Helicase</keyword>
<dbReference type="InterPro" id="IPR006935">
    <property type="entry name" value="Helicase/UvrB_N"/>
</dbReference>
<evidence type="ECO:0000313" key="4">
    <source>
        <dbReference type="EMBL" id="MST80539.1"/>
    </source>
</evidence>
<dbReference type="GO" id="GO:0004386">
    <property type="term" value="F:helicase activity"/>
    <property type="evidence" value="ECO:0007669"/>
    <property type="project" value="UniProtKB-KW"/>
</dbReference>
<dbReference type="Gene3D" id="3.40.50.300">
    <property type="entry name" value="P-loop containing nucleotide triphosphate hydrolases"/>
    <property type="match status" value="2"/>
</dbReference>
<evidence type="ECO:0000313" key="5">
    <source>
        <dbReference type="Proteomes" id="UP000452141"/>
    </source>
</evidence>
<dbReference type="SUPFAM" id="SSF52540">
    <property type="entry name" value="P-loop containing nucleoside triphosphate hydrolases"/>
    <property type="match status" value="1"/>
</dbReference>
<keyword evidence="4" id="KW-0378">Hydrolase</keyword>